<comment type="caution">
    <text evidence="1">The sequence shown here is derived from an EMBL/GenBank/DDBJ whole genome shotgun (WGS) entry which is preliminary data.</text>
</comment>
<accession>A0ABP4EQS8</accession>
<protein>
    <submittedName>
        <fullName evidence="1">Uncharacterized protein</fullName>
    </submittedName>
</protein>
<gene>
    <name evidence="1" type="ORF">GCM10009663_62640</name>
</gene>
<proteinExistence type="predicted"/>
<evidence type="ECO:0000313" key="2">
    <source>
        <dbReference type="Proteomes" id="UP001499987"/>
    </source>
</evidence>
<dbReference type="Proteomes" id="UP001499987">
    <property type="component" value="Unassembled WGS sequence"/>
</dbReference>
<sequence length="88" mass="9726">MFADDAFVYRWVRQGRGARGGGTAAMSGVFDAELHEQLAEARRLRARAREAGDEEKAQAYAGRITQLLRIAAHHGIALDRAADEEEQD</sequence>
<name>A0ABP4EQS8_9ACTN</name>
<keyword evidence="2" id="KW-1185">Reference proteome</keyword>
<reference evidence="2" key="1">
    <citation type="journal article" date="2019" name="Int. J. Syst. Evol. Microbiol.">
        <title>The Global Catalogue of Microorganisms (GCM) 10K type strain sequencing project: providing services to taxonomists for standard genome sequencing and annotation.</title>
        <authorList>
            <consortium name="The Broad Institute Genomics Platform"/>
            <consortium name="The Broad Institute Genome Sequencing Center for Infectious Disease"/>
            <person name="Wu L."/>
            <person name="Ma J."/>
        </authorList>
    </citation>
    <scope>NUCLEOTIDE SEQUENCE [LARGE SCALE GENOMIC DNA]</scope>
    <source>
        <strain evidence="2">JCM 13002</strain>
    </source>
</reference>
<dbReference type="EMBL" id="BAAALD010000087">
    <property type="protein sequence ID" value="GAA1113203.1"/>
    <property type="molecule type" value="Genomic_DNA"/>
</dbReference>
<organism evidence="1 2">
    <name type="scientific">Kitasatospora arboriphila</name>
    <dbReference type="NCBI Taxonomy" id="258052"/>
    <lineage>
        <taxon>Bacteria</taxon>
        <taxon>Bacillati</taxon>
        <taxon>Actinomycetota</taxon>
        <taxon>Actinomycetes</taxon>
        <taxon>Kitasatosporales</taxon>
        <taxon>Streptomycetaceae</taxon>
        <taxon>Kitasatospora</taxon>
    </lineage>
</organism>
<evidence type="ECO:0000313" key="1">
    <source>
        <dbReference type="EMBL" id="GAA1113203.1"/>
    </source>
</evidence>